<comment type="caution">
    <text evidence="14">The sequence shown here is derived from an EMBL/GenBank/DDBJ whole genome shotgun (WGS) entry which is preliminary data.</text>
</comment>
<evidence type="ECO:0000313" key="14">
    <source>
        <dbReference type="EMBL" id="EQD88364.1"/>
    </source>
</evidence>
<keyword evidence="2" id="KW-0235">DNA replication</keyword>
<dbReference type="GO" id="GO:0016887">
    <property type="term" value="F:ATP hydrolysis activity"/>
    <property type="evidence" value="ECO:0007669"/>
    <property type="project" value="RHEA"/>
</dbReference>
<dbReference type="Gene3D" id="3.40.50.300">
    <property type="entry name" value="P-loop containing nucleotide triphosphate hydrolases"/>
    <property type="match status" value="1"/>
</dbReference>
<keyword evidence="6" id="KW-0347">Helicase</keyword>
<proteinExistence type="predicted"/>
<dbReference type="GO" id="GO:0005524">
    <property type="term" value="F:ATP binding"/>
    <property type="evidence" value="ECO:0007669"/>
    <property type="project" value="UniProtKB-KW"/>
</dbReference>
<evidence type="ECO:0000256" key="12">
    <source>
        <dbReference type="ARBA" id="ARBA00048988"/>
    </source>
</evidence>
<dbReference type="PATRIC" id="fig|1352357.3.peg.652"/>
<keyword evidence="10" id="KW-0413">Isomerase</keyword>
<evidence type="ECO:0000256" key="10">
    <source>
        <dbReference type="ARBA" id="ARBA00023235"/>
    </source>
</evidence>
<dbReference type="GO" id="GO:0006269">
    <property type="term" value="P:DNA replication, synthesis of primer"/>
    <property type="evidence" value="ECO:0007669"/>
    <property type="project" value="UniProtKB-KW"/>
</dbReference>
<keyword evidence="3" id="KW-0479">Metal-binding</keyword>
<dbReference type="GO" id="GO:1990077">
    <property type="term" value="C:primosome complex"/>
    <property type="evidence" value="ECO:0007669"/>
    <property type="project" value="UniProtKB-KW"/>
</dbReference>
<evidence type="ECO:0000256" key="7">
    <source>
        <dbReference type="ARBA" id="ARBA00022833"/>
    </source>
</evidence>
<name>T2SA70_HELPX</name>
<dbReference type="GO" id="GO:0046872">
    <property type="term" value="F:metal ion binding"/>
    <property type="evidence" value="ECO:0007669"/>
    <property type="project" value="UniProtKB-KW"/>
</dbReference>
<evidence type="ECO:0000256" key="6">
    <source>
        <dbReference type="ARBA" id="ARBA00022806"/>
    </source>
</evidence>
<dbReference type="PANTHER" id="PTHR30580">
    <property type="entry name" value="PRIMOSOMAL PROTEIN N"/>
    <property type="match status" value="1"/>
</dbReference>
<dbReference type="SUPFAM" id="SSF52540">
    <property type="entry name" value="P-loop containing nucleoside triphosphate hydrolases"/>
    <property type="match status" value="2"/>
</dbReference>
<dbReference type="PANTHER" id="PTHR30580:SF0">
    <property type="entry name" value="PRIMOSOMAL PROTEIN N"/>
    <property type="match status" value="1"/>
</dbReference>
<dbReference type="SMART" id="SM00487">
    <property type="entry name" value="DEXDc"/>
    <property type="match status" value="1"/>
</dbReference>
<keyword evidence="9" id="KW-0238">DNA-binding</keyword>
<dbReference type="CDD" id="cd17929">
    <property type="entry name" value="DEXHc_priA"/>
    <property type="match status" value="1"/>
</dbReference>
<accession>T2SA70</accession>
<evidence type="ECO:0000256" key="9">
    <source>
        <dbReference type="ARBA" id="ARBA00023125"/>
    </source>
</evidence>
<evidence type="ECO:0000256" key="5">
    <source>
        <dbReference type="ARBA" id="ARBA00022801"/>
    </source>
</evidence>
<dbReference type="GO" id="GO:0006302">
    <property type="term" value="P:double-strand break repair"/>
    <property type="evidence" value="ECO:0007669"/>
    <property type="project" value="InterPro"/>
</dbReference>
<dbReference type="InterPro" id="IPR027417">
    <property type="entry name" value="P-loop_NTPase"/>
</dbReference>
<evidence type="ECO:0000256" key="8">
    <source>
        <dbReference type="ARBA" id="ARBA00022840"/>
    </source>
</evidence>
<keyword evidence="5 14" id="KW-0378">Hydrolase</keyword>
<organism evidence="14 15">
    <name type="scientific">Helicobacter pylori SouthAfrica50</name>
    <dbReference type="NCBI Taxonomy" id="1352357"/>
    <lineage>
        <taxon>Bacteria</taxon>
        <taxon>Pseudomonadati</taxon>
        <taxon>Campylobacterota</taxon>
        <taxon>Epsilonproteobacteria</taxon>
        <taxon>Campylobacterales</taxon>
        <taxon>Helicobacteraceae</taxon>
        <taxon>Helicobacter</taxon>
    </lineage>
</organism>
<dbReference type="InterPro" id="IPR040498">
    <property type="entry name" value="PriA_CRR"/>
</dbReference>
<protein>
    <recommendedName>
        <fullName evidence="11">DNA 3'-5' helicase</fullName>
        <ecNumber evidence="11">5.6.2.4</ecNumber>
    </recommendedName>
</protein>
<reference evidence="14 15" key="1">
    <citation type="journal article" date="2013" name="Genome Announc.">
        <title>Genome Sequences of Three hpAfrica2 Strains of Helicobacter pylori.</title>
        <authorList>
            <person name="Duncan S.S."/>
            <person name="Bertoli M.T."/>
            <person name="Kersulyte D."/>
            <person name="Valk P.L."/>
            <person name="Tamma S."/>
            <person name="Segal I."/>
            <person name="McClain M.S."/>
            <person name="Cover T.L."/>
            <person name="Berg D.E."/>
        </authorList>
    </citation>
    <scope>NUCLEOTIDE SEQUENCE [LARGE SCALE GENOMIC DNA]</scope>
    <source>
        <strain evidence="14 15">SouthAfrica50</strain>
    </source>
</reference>
<evidence type="ECO:0000256" key="11">
    <source>
        <dbReference type="ARBA" id="ARBA00034808"/>
    </source>
</evidence>
<keyword evidence="7" id="KW-0862">Zinc</keyword>
<keyword evidence="1" id="KW-0639">Primosome</keyword>
<dbReference type="GO" id="GO:0003677">
    <property type="term" value="F:DNA binding"/>
    <property type="evidence" value="ECO:0007669"/>
    <property type="project" value="UniProtKB-KW"/>
</dbReference>
<dbReference type="NCBIfam" id="TIGR00595">
    <property type="entry name" value="priA"/>
    <property type="match status" value="1"/>
</dbReference>
<dbReference type="AlphaFoldDB" id="T2SA70"/>
<dbReference type="EMBL" id="AVNI01000002">
    <property type="protein sequence ID" value="EQD88364.1"/>
    <property type="molecule type" value="Genomic_DNA"/>
</dbReference>
<dbReference type="InterPro" id="IPR011545">
    <property type="entry name" value="DEAD/DEAH_box_helicase_dom"/>
</dbReference>
<dbReference type="GO" id="GO:0006310">
    <property type="term" value="P:DNA recombination"/>
    <property type="evidence" value="ECO:0007669"/>
    <property type="project" value="InterPro"/>
</dbReference>
<dbReference type="Proteomes" id="UP000015816">
    <property type="component" value="Unassembled WGS sequence"/>
</dbReference>
<dbReference type="PROSITE" id="PS51192">
    <property type="entry name" value="HELICASE_ATP_BIND_1"/>
    <property type="match status" value="1"/>
</dbReference>
<dbReference type="EC" id="5.6.2.4" evidence="11"/>
<evidence type="ECO:0000313" key="15">
    <source>
        <dbReference type="Proteomes" id="UP000015816"/>
    </source>
</evidence>
<evidence type="ECO:0000256" key="4">
    <source>
        <dbReference type="ARBA" id="ARBA00022741"/>
    </source>
</evidence>
<sequence>MFYYLIAPLKNKTPPLTYFSKEQHPKGALVNINLRNKTLLGVVLEEVSKPSFECLELEKTPYFLLPFQIELAAFIAQYYSASPSLALSLFTPFKKCDIAKLEKIEPDLSALSQTQTNALNALQQHSTSLLFGDTGSGKTEIYMHLIAQMLEQKKSALLLVPEIALTPQMQQRLKKVFKENLGLWHSKLSQTQKKQFLEKLYSQEIRLVVGTRSALFLPLKELGLVIVDEEHDFSYKSQQSPMYNARDLCLYLAHKFPIQVVLGSATPSLSSYKRFKDKALVRLKGRYTPTQKNIIFEKTPNFITPKLLEALKQAIDKNEQAIIFVPTRANFKTLLCQNCYKSVQCPFCSVNMSLHLKTNKLMCHYCHYSSPIPKICSVCQSEVLVGKRIGTMQVLKELESLLKGAKIAILDKDHTSTQKNSMVF</sequence>
<evidence type="ECO:0000256" key="2">
    <source>
        <dbReference type="ARBA" id="ARBA00022705"/>
    </source>
</evidence>
<keyword evidence="8" id="KW-0067">ATP-binding</keyword>
<evidence type="ECO:0000256" key="1">
    <source>
        <dbReference type="ARBA" id="ARBA00022515"/>
    </source>
</evidence>
<feature type="domain" description="Helicase ATP-binding" evidence="13">
    <location>
        <begin position="119"/>
        <end position="285"/>
    </location>
</feature>
<dbReference type="Pfam" id="PF00270">
    <property type="entry name" value="DEAD"/>
    <property type="match status" value="1"/>
</dbReference>
<evidence type="ECO:0000256" key="3">
    <source>
        <dbReference type="ARBA" id="ARBA00022723"/>
    </source>
</evidence>
<comment type="catalytic activity">
    <reaction evidence="12">
        <text>ATP + H2O = ADP + phosphate + H(+)</text>
        <dbReference type="Rhea" id="RHEA:13065"/>
        <dbReference type="ChEBI" id="CHEBI:15377"/>
        <dbReference type="ChEBI" id="CHEBI:15378"/>
        <dbReference type="ChEBI" id="CHEBI:30616"/>
        <dbReference type="ChEBI" id="CHEBI:43474"/>
        <dbReference type="ChEBI" id="CHEBI:456216"/>
        <dbReference type="EC" id="5.6.2.4"/>
    </reaction>
</comment>
<gene>
    <name evidence="14" type="primary">priA</name>
    <name evidence="14" type="ORF">HPSA50_0669</name>
</gene>
<dbReference type="GO" id="GO:0043138">
    <property type="term" value="F:3'-5' DNA helicase activity"/>
    <property type="evidence" value="ECO:0007669"/>
    <property type="project" value="UniProtKB-EC"/>
</dbReference>
<dbReference type="FunFam" id="3.40.50.300:FF:000489">
    <property type="entry name" value="Primosome assembly protein PriA"/>
    <property type="match status" value="1"/>
</dbReference>
<evidence type="ECO:0000259" key="13">
    <source>
        <dbReference type="PROSITE" id="PS51192"/>
    </source>
</evidence>
<dbReference type="InterPro" id="IPR005259">
    <property type="entry name" value="PriA"/>
</dbReference>
<keyword evidence="4" id="KW-0547">Nucleotide-binding</keyword>
<dbReference type="GO" id="GO:0006270">
    <property type="term" value="P:DNA replication initiation"/>
    <property type="evidence" value="ECO:0007669"/>
    <property type="project" value="TreeGrafter"/>
</dbReference>
<dbReference type="Pfam" id="PF18319">
    <property type="entry name" value="Zn_ribbon_PriA"/>
    <property type="match status" value="1"/>
</dbReference>
<dbReference type="InterPro" id="IPR014001">
    <property type="entry name" value="Helicase_ATP-bd"/>
</dbReference>